<feature type="signal peptide" evidence="4">
    <location>
        <begin position="1"/>
        <end position="31"/>
    </location>
</feature>
<dbReference type="InterPro" id="IPR025645">
    <property type="entry name" value="DUF4349"/>
</dbReference>
<organism evidence="6 7">
    <name type="scientific">Cohnella terricola</name>
    <dbReference type="NCBI Taxonomy" id="1289167"/>
    <lineage>
        <taxon>Bacteria</taxon>
        <taxon>Bacillati</taxon>
        <taxon>Bacillota</taxon>
        <taxon>Bacilli</taxon>
        <taxon>Bacillales</taxon>
        <taxon>Paenibacillaceae</taxon>
        <taxon>Cohnella</taxon>
    </lineage>
</organism>
<evidence type="ECO:0000313" key="7">
    <source>
        <dbReference type="Proteomes" id="UP000316330"/>
    </source>
</evidence>
<keyword evidence="3" id="KW-0812">Transmembrane</keyword>
<sequence length="377" mass="41431">MKGRKGRSLRNGTLILMAVVLLLSIAACSSARDSSSAKSDSDFAKMARSERAASQPMAEAVPSASVSLTSAESDIKAASVQIASAGTGGGIGPIADANAGYGRKVIYRAELVMKVERFKTAEEQLMNLIHLSGAFVLQFSDSRNEDEVGATYVIKVPSEGFSSFLEKLQKIESLKFEREVNGNDVTEEYVDLDARLNAKKTVEARLLSFMDKATKTDDLLKYSNQLAQVQEEIEQIKGRIRYLDQNVTFSTVNLRLYQSSGIELVKNKPQDEKAFGQRLGDALSGSAKVLRQFGEWLLVIIAALLPVLAVVAVIGLPTYVIARKRSATRKIRLKEERKAWNKPFVATEQSDAPPKNEALQEENASIPERPDEKDENR</sequence>
<gene>
    <name evidence="6" type="ORF">FPZ45_11170</name>
</gene>
<accession>A0A559JL22</accession>
<feature type="compositionally biased region" description="Basic and acidic residues" evidence="2">
    <location>
        <begin position="368"/>
        <end position="377"/>
    </location>
</feature>
<evidence type="ECO:0000256" key="4">
    <source>
        <dbReference type="SAM" id="SignalP"/>
    </source>
</evidence>
<feature type="transmembrane region" description="Helical" evidence="3">
    <location>
        <begin position="296"/>
        <end position="322"/>
    </location>
</feature>
<dbReference type="Pfam" id="PF14257">
    <property type="entry name" value="DUF4349"/>
    <property type="match status" value="1"/>
</dbReference>
<keyword evidence="7" id="KW-1185">Reference proteome</keyword>
<dbReference type="EMBL" id="VNJJ01000005">
    <property type="protein sequence ID" value="TVY00573.1"/>
    <property type="molecule type" value="Genomic_DNA"/>
</dbReference>
<dbReference type="RefSeq" id="WP_144701264.1">
    <property type="nucleotide sequence ID" value="NZ_VNJJ01000005.1"/>
</dbReference>
<keyword evidence="3" id="KW-0472">Membrane</keyword>
<feature type="chain" id="PRO_5022072558" evidence="4">
    <location>
        <begin position="32"/>
        <end position="377"/>
    </location>
</feature>
<reference evidence="6 7" key="1">
    <citation type="submission" date="2019-07" db="EMBL/GenBank/DDBJ databases">
        <authorList>
            <person name="Kim J."/>
        </authorList>
    </citation>
    <scope>NUCLEOTIDE SEQUENCE [LARGE SCALE GENOMIC DNA]</scope>
    <source>
        <strain evidence="6 7">G13</strain>
    </source>
</reference>
<evidence type="ECO:0000313" key="6">
    <source>
        <dbReference type="EMBL" id="TVY00573.1"/>
    </source>
</evidence>
<keyword evidence="3" id="KW-1133">Transmembrane helix</keyword>
<evidence type="ECO:0000256" key="1">
    <source>
        <dbReference type="SAM" id="Coils"/>
    </source>
</evidence>
<evidence type="ECO:0000256" key="2">
    <source>
        <dbReference type="SAM" id="MobiDB-lite"/>
    </source>
</evidence>
<keyword evidence="4" id="KW-0732">Signal</keyword>
<feature type="domain" description="DUF4349" evidence="5">
    <location>
        <begin position="103"/>
        <end position="317"/>
    </location>
</feature>
<protein>
    <submittedName>
        <fullName evidence="6">DUF4349 domain-containing protein</fullName>
    </submittedName>
</protein>
<dbReference type="OrthoDB" id="5381491at2"/>
<dbReference type="Proteomes" id="UP000316330">
    <property type="component" value="Unassembled WGS sequence"/>
</dbReference>
<name>A0A559JL22_9BACL</name>
<comment type="caution">
    <text evidence="6">The sequence shown here is derived from an EMBL/GenBank/DDBJ whole genome shotgun (WGS) entry which is preliminary data.</text>
</comment>
<feature type="coiled-coil region" evidence="1">
    <location>
        <begin position="212"/>
        <end position="246"/>
    </location>
</feature>
<dbReference type="PROSITE" id="PS51257">
    <property type="entry name" value="PROKAR_LIPOPROTEIN"/>
    <property type="match status" value="1"/>
</dbReference>
<evidence type="ECO:0000259" key="5">
    <source>
        <dbReference type="Pfam" id="PF14257"/>
    </source>
</evidence>
<dbReference type="AlphaFoldDB" id="A0A559JL22"/>
<evidence type="ECO:0000256" key="3">
    <source>
        <dbReference type="SAM" id="Phobius"/>
    </source>
</evidence>
<keyword evidence="1" id="KW-0175">Coiled coil</keyword>
<proteinExistence type="predicted"/>
<feature type="region of interest" description="Disordered" evidence="2">
    <location>
        <begin position="342"/>
        <end position="377"/>
    </location>
</feature>